<keyword evidence="1" id="KW-0812">Transmembrane</keyword>
<gene>
    <name evidence="2" type="ORF">Enr13x_40950</name>
</gene>
<proteinExistence type="predicted"/>
<dbReference type="AlphaFoldDB" id="A0A518HTV6"/>
<feature type="transmembrane region" description="Helical" evidence="1">
    <location>
        <begin position="17"/>
        <end position="35"/>
    </location>
</feature>
<accession>A0A518HTV6</accession>
<sequence>MGNQFVQAFLEHPRRGTLVWATAIVLALLLVIPAWDHYTGTRGEVARYNTELREISCSLSNLELLRAKLREVESIPNASNQMLDGDAAAEIRERVTKLAQQMGCRVRRLTMSHPVIRPWHVNDNPFDEDGSRDAEATNFMLETRTLTLSVGGSLAELTKLTIALTRLDRFAVPSNMTLQREGNDGHLILDVEISLFNLTETFD</sequence>
<reference evidence="2 3" key="1">
    <citation type="submission" date="2019-03" db="EMBL/GenBank/DDBJ databases">
        <title>Deep-cultivation of Planctomycetes and their phenomic and genomic characterization uncovers novel biology.</title>
        <authorList>
            <person name="Wiegand S."/>
            <person name="Jogler M."/>
            <person name="Boedeker C."/>
            <person name="Pinto D."/>
            <person name="Vollmers J."/>
            <person name="Rivas-Marin E."/>
            <person name="Kohn T."/>
            <person name="Peeters S.H."/>
            <person name="Heuer A."/>
            <person name="Rast P."/>
            <person name="Oberbeckmann S."/>
            <person name="Bunk B."/>
            <person name="Jeske O."/>
            <person name="Meyerdierks A."/>
            <person name="Storesund J.E."/>
            <person name="Kallscheuer N."/>
            <person name="Luecker S."/>
            <person name="Lage O.M."/>
            <person name="Pohl T."/>
            <person name="Merkel B.J."/>
            <person name="Hornburger P."/>
            <person name="Mueller R.-W."/>
            <person name="Bruemmer F."/>
            <person name="Labrenz M."/>
            <person name="Spormann A.M."/>
            <person name="Op den Camp H."/>
            <person name="Overmann J."/>
            <person name="Amann R."/>
            <person name="Jetten M.S.M."/>
            <person name="Mascher T."/>
            <person name="Medema M.H."/>
            <person name="Devos D.P."/>
            <person name="Kaster A.-K."/>
            <person name="Ovreas L."/>
            <person name="Rohde M."/>
            <person name="Galperin M.Y."/>
            <person name="Jogler C."/>
        </authorList>
    </citation>
    <scope>NUCLEOTIDE SEQUENCE [LARGE SCALE GENOMIC DNA]</scope>
    <source>
        <strain evidence="2 3">Enr13</strain>
    </source>
</reference>
<keyword evidence="1" id="KW-1133">Transmembrane helix</keyword>
<dbReference type="KEGG" id="snep:Enr13x_40950"/>
<dbReference type="OrthoDB" id="261758at2"/>
<organism evidence="2 3">
    <name type="scientific">Stieleria neptunia</name>
    <dbReference type="NCBI Taxonomy" id="2527979"/>
    <lineage>
        <taxon>Bacteria</taxon>
        <taxon>Pseudomonadati</taxon>
        <taxon>Planctomycetota</taxon>
        <taxon>Planctomycetia</taxon>
        <taxon>Pirellulales</taxon>
        <taxon>Pirellulaceae</taxon>
        <taxon>Stieleria</taxon>
    </lineage>
</organism>
<name>A0A518HTV6_9BACT</name>
<dbReference type="RefSeq" id="WP_145388612.1">
    <property type="nucleotide sequence ID" value="NZ_CP037423.1"/>
</dbReference>
<keyword evidence="1" id="KW-0472">Membrane</keyword>
<keyword evidence="3" id="KW-1185">Reference proteome</keyword>
<dbReference type="Proteomes" id="UP000319004">
    <property type="component" value="Chromosome"/>
</dbReference>
<dbReference type="EMBL" id="CP037423">
    <property type="protein sequence ID" value="QDV44233.1"/>
    <property type="molecule type" value="Genomic_DNA"/>
</dbReference>
<evidence type="ECO:0000313" key="2">
    <source>
        <dbReference type="EMBL" id="QDV44233.1"/>
    </source>
</evidence>
<protein>
    <submittedName>
        <fullName evidence="2">Uncharacterized protein</fullName>
    </submittedName>
</protein>
<evidence type="ECO:0000313" key="3">
    <source>
        <dbReference type="Proteomes" id="UP000319004"/>
    </source>
</evidence>
<evidence type="ECO:0000256" key="1">
    <source>
        <dbReference type="SAM" id="Phobius"/>
    </source>
</evidence>